<comment type="caution">
    <text evidence="2">The sequence shown here is derived from an EMBL/GenBank/DDBJ whole genome shotgun (WGS) entry which is preliminary data.</text>
</comment>
<accession>A0A371ICU1</accession>
<dbReference type="SUPFAM" id="SSF56672">
    <property type="entry name" value="DNA/RNA polymerases"/>
    <property type="match status" value="1"/>
</dbReference>
<dbReference type="InterPro" id="IPR041577">
    <property type="entry name" value="RT_RNaseH_2"/>
</dbReference>
<dbReference type="Pfam" id="PF17919">
    <property type="entry name" value="RT_RNaseH_2"/>
    <property type="match status" value="1"/>
</dbReference>
<evidence type="ECO:0000313" key="3">
    <source>
        <dbReference type="Proteomes" id="UP000257109"/>
    </source>
</evidence>
<protein>
    <submittedName>
        <fullName evidence="2">Tf2-6</fullName>
    </submittedName>
</protein>
<proteinExistence type="predicted"/>
<dbReference type="Proteomes" id="UP000257109">
    <property type="component" value="Unassembled WGS sequence"/>
</dbReference>
<sequence length="84" mass="10007">MSEVRSFHGLVSFYKRFHSQTLQNLELECDASYVGIGAVLLQERHHIPYLNERLKGAYLNYSTYDKEFYSLVKALHIWQHYLCH</sequence>
<dbReference type="PANTHER" id="PTHR35046:SF9">
    <property type="entry name" value="RNA-DIRECTED DNA POLYMERASE"/>
    <property type="match status" value="1"/>
</dbReference>
<evidence type="ECO:0000313" key="2">
    <source>
        <dbReference type="EMBL" id="RDY12839.1"/>
    </source>
</evidence>
<keyword evidence="3" id="KW-1185">Reference proteome</keyword>
<dbReference type="AlphaFoldDB" id="A0A371ICU1"/>
<evidence type="ECO:0000259" key="1">
    <source>
        <dbReference type="Pfam" id="PF17919"/>
    </source>
</evidence>
<gene>
    <name evidence="2" type="primary">Tf2-6</name>
    <name evidence="2" type="ORF">CR513_02324</name>
</gene>
<feature type="non-terminal residue" evidence="2">
    <location>
        <position position="1"/>
    </location>
</feature>
<dbReference type="EMBL" id="QJKJ01000395">
    <property type="protein sequence ID" value="RDY12839.1"/>
    <property type="molecule type" value="Genomic_DNA"/>
</dbReference>
<organism evidence="2 3">
    <name type="scientific">Mucuna pruriens</name>
    <name type="common">Velvet bean</name>
    <name type="synonym">Dolichos pruriens</name>
    <dbReference type="NCBI Taxonomy" id="157652"/>
    <lineage>
        <taxon>Eukaryota</taxon>
        <taxon>Viridiplantae</taxon>
        <taxon>Streptophyta</taxon>
        <taxon>Embryophyta</taxon>
        <taxon>Tracheophyta</taxon>
        <taxon>Spermatophyta</taxon>
        <taxon>Magnoliopsida</taxon>
        <taxon>eudicotyledons</taxon>
        <taxon>Gunneridae</taxon>
        <taxon>Pentapetalae</taxon>
        <taxon>rosids</taxon>
        <taxon>fabids</taxon>
        <taxon>Fabales</taxon>
        <taxon>Fabaceae</taxon>
        <taxon>Papilionoideae</taxon>
        <taxon>50 kb inversion clade</taxon>
        <taxon>NPAAA clade</taxon>
        <taxon>indigoferoid/millettioid clade</taxon>
        <taxon>Phaseoleae</taxon>
        <taxon>Mucuna</taxon>
    </lineage>
</organism>
<reference evidence="2" key="1">
    <citation type="submission" date="2018-05" db="EMBL/GenBank/DDBJ databases">
        <title>Draft genome of Mucuna pruriens seed.</title>
        <authorList>
            <person name="Nnadi N.E."/>
            <person name="Vos R."/>
            <person name="Hasami M.H."/>
            <person name="Devisetty U.K."/>
            <person name="Aguiy J.C."/>
        </authorList>
    </citation>
    <scope>NUCLEOTIDE SEQUENCE [LARGE SCALE GENOMIC DNA]</scope>
    <source>
        <strain evidence="2">JCA_2017</strain>
    </source>
</reference>
<feature type="domain" description="Reverse transcriptase/retrotransposon-derived protein RNase H-like" evidence="1">
    <location>
        <begin position="22"/>
        <end position="83"/>
    </location>
</feature>
<dbReference type="PANTHER" id="PTHR35046">
    <property type="entry name" value="ZINC KNUCKLE (CCHC-TYPE) FAMILY PROTEIN"/>
    <property type="match status" value="1"/>
</dbReference>
<name>A0A371ICU1_MUCPR</name>
<dbReference type="InterPro" id="IPR043502">
    <property type="entry name" value="DNA/RNA_pol_sf"/>
</dbReference>
<dbReference type="OrthoDB" id="1714782at2759"/>